<evidence type="ECO:0000313" key="1">
    <source>
        <dbReference type="EnsemblMetazoa" id="GPAI033727-PA"/>
    </source>
</evidence>
<dbReference type="EnsemblMetazoa" id="GPAI033727-RA">
    <property type="protein sequence ID" value="GPAI033727-PA"/>
    <property type="gene ID" value="GPAI033727"/>
</dbReference>
<evidence type="ECO:0000313" key="2">
    <source>
        <dbReference type="Proteomes" id="UP000092445"/>
    </source>
</evidence>
<dbReference type="AlphaFoldDB" id="A0A1B0A3Z0"/>
<protein>
    <submittedName>
        <fullName evidence="1">Uncharacterized protein</fullName>
    </submittedName>
</protein>
<dbReference type="Proteomes" id="UP000092445">
    <property type="component" value="Unassembled WGS sequence"/>
</dbReference>
<accession>A0A1B0A3Z0</accession>
<proteinExistence type="predicted"/>
<reference evidence="2" key="1">
    <citation type="submission" date="2014-03" db="EMBL/GenBank/DDBJ databases">
        <authorList>
            <person name="Aksoy S."/>
            <person name="Warren W."/>
            <person name="Wilson R.K."/>
        </authorList>
    </citation>
    <scope>NUCLEOTIDE SEQUENCE [LARGE SCALE GENOMIC DNA]</scope>
    <source>
        <strain evidence="2">IAEA</strain>
    </source>
</reference>
<keyword evidence="2" id="KW-1185">Reference proteome</keyword>
<dbReference type="VEuPathDB" id="VectorBase:GPAI033727"/>
<sequence>MPPPMFKNTFNFSMKWMRIEMRITATGNAVYVYCNHKNSIMCSKRLQMEKRCVHLCIFDKGCSAIIMGGVNKRWQTADIPALAVVGDNSRQRGKQQIKSQQKL</sequence>
<reference evidence="1" key="2">
    <citation type="submission" date="2020-05" db="UniProtKB">
        <authorList>
            <consortium name="EnsemblMetazoa"/>
        </authorList>
    </citation>
    <scope>IDENTIFICATION</scope>
    <source>
        <strain evidence="1">IAEA</strain>
    </source>
</reference>
<name>A0A1B0A3Z0_GLOPL</name>
<organism evidence="1 2">
    <name type="scientific">Glossina pallidipes</name>
    <name type="common">Tsetse fly</name>
    <dbReference type="NCBI Taxonomy" id="7398"/>
    <lineage>
        <taxon>Eukaryota</taxon>
        <taxon>Metazoa</taxon>
        <taxon>Ecdysozoa</taxon>
        <taxon>Arthropoda</taxon>
        <taxon>Hexapoda</taxon>
        <taxon>Insecta</taxon>
        <taxon>Pterygota</taxon>
        <taxon>Neoptera</taxon>
        <taxon>Endopterygota</taxon>
        <taxon>Diptera</taxon>
        <taxon>Brachycera</taxon>
        <taxon>Muscomorpha</taxon>
        <taxon>Hippoboscoidea</taxon>
        <taxon>Glossinidae</taxon>
        <taxon>Glossina</taxon>
    </lineage>
</organism>